<organism evidence="2 3">
    <name type="scientific">Agathobacter rectalis</name>
    <dbReference type="NCBI Taxonomy" id="39491"/>
    <lineage>
        <taxon>Bacteria</taxon>
        <taxon>Bacillati</taxon>
        <taxon>Bacillota</taxon>
        <taxon>Clostridia</taxon>
        <taxon>Lachnospirales</taxon>
        <taxon>Lachnospiraceae</taxon>
        <taxon>Agathobacter</taxon>
    </lineage>
</organism>
<feature type="coiled-coil region" evidence="1">
    <location>
        <begin position="1"/>
        <end position="28"/>
    </location>
</feature>
<dbReference type="RefSeq" id="WP_118004439.1">
    <property type="nucleotide sequence ID" value="NZ_QRXF01000020.1"/>
</dbReference>
<dbReference type="AlphaFoldDB" id="A0A412Q0T0"/>
<sequence>MDKRDKKIRQLEDERNQLMAENQELKYIINDIQSVNDIMREDIEKECAAECGCIVIEGSRTSSAYQDLVGILLANNYSVEVIPMDERRKLKIIIKESEV</sequence>
<keyword evidence="1" id="KW-0175">Coiled coil</keyword>
<reference evidence="2 3" key="1">
    <citation type="submission" date="2018-08" db="EMBL/GenBank/DDBJ databases">
        <title>A genome reference for cultivated species of the human gut microbiota.</title>
        <authorList>
            <person name="Zou Y."/>
            <person name="Xue W."/>
            <person name="Luo G."/>
        </authorList>
    </citation>
    <scope>NUCLEOTIDE SEQUENCE [LARGE SCALE GENOMIC DNA]</scope>
    <source>
        <strain evidence="2 3">AF18-16LB</strain>
    </source>
</reference>
<gene>
    <name evidence="2" type="ORF">DWX06_13585</name>
</gene>
<protein>
    <submittedName>
        <fullName evidence="2">Uncharacterized protein</fullName>
    </submittedName>
</protein>
<dbReference type="EMBL" id="QRXG01000031">
    <property type="protein sequence ID" value="RGT78851.1"/>
    <property type="molecule type" value="Genomic_DNA"/>
</dbReference>
<proteinExistence type="predicted"/>
<name>A0A412Q0T0_9FIRM</name>
<evidence type="ECO:0000313" key="2">
    <source>
        <dbReference type="EMBL" id="RGT78851.1"/>
    </source>
</evidence>
<comment type="caution">
    <text evidence="2">The sequence shown here is derived from an EMBL/GenBank/DDBJ whole genome shotgun (WGS) entry which is preliminary data.</text>
</comment>
<dbReference type="Proteomes" id="UP000284296">
    <property type="component" value="Unassembled WGS sequence"/>
</dbReference>
<evidence type="ECO:0000313" key="3">
    <source>
        <dbReference type="Proteomes" id="UP000284296"/>
    </source>
</evidence>
<accession>A0A412Q0T0</accession>
<evidence type="ECO:0000256" key="1">
    <source>
        <dbReference type="SAM" id="Coils"/>
    </source>
</evidence>